<dbReference type="EMBL" id="QFRI01000002">
    <property type="protein sequence ID" value="PWH82555.1"/>
    <property type="molecule type" value="Genomic_DNA"/>
</dbReference>
<reference evidence="2" key="2">
    <citation type="submission" date="2018-05" db="EMBL/GenBank/DDBJ databases">
        <title>Algibacter marinivivus sp. nov., isolated from sample around a algae.</title>
        <authorList>
            <person name="Lu D."/>
        </authorList>
    </citation>
    <scope>NUCLEOTIDE SEQUENCE [LARGE SCALE GENOMIC DNA]</scope>
    <source>
        <strain evidence="2">ZY111</strain>
    </source>
</reference>
<comment type="caution">
    <text evidence="1">The sequence shown here is derived from an EMBL/GenBank/DDBJ whole genome shotgun (WGS) entry which is preliminary data.</text>
</comment>
<keyword evidence="2" id="KW-1185">Reference proteome</keyword>
<evidence type="ECO:0000313" key="2">
    <source>
        <dbReference type="Proteomes" id="UP000245375"/>
    </source>
</evidence>
<name>A0A2U2X441_9FLAO</name>
<organism evidence="1 2">
    <name type="scientific">Algibacter marinivivus</name>
    <dbReference type="NCBI Taxonomy" id="2100723"/>
    <lineage>
        <taxon>Bacteria</taxon>
        <taxon>Pseudomonadati</taxon>
        <taxon>Bacteroidota</taxon>
        <taxon>Flavobacteriia</taxon>
        <taxon>Flavobacteriales</taxon>
        <taxon>Flavobacteriaceae</taxon>
        <taxon>Algibacter</taxon>
    </lineage>
</organism>
<dbReference type="AlphaFoldDB" id="A0A2U2X441"/>
<proteinExistence type="predicted"/>
<reference evidence="1 2" key="1">
    <citation type="submission" date="2018-05" db="EMBL/GenBank/DDBJ databases">
        <title>Algibacter marinivivus sp. nov., isolated from sample around a algae.</title>
        <authorList>
            <person name="Zhong X."/>
        </authorList>
    </citation>
    <scope>NUCLEOTIDE SEQUENCE [LARGE SCALE GENOMIC DNA]</scope>
    <source>
        <strain evidence="1 2">ZY111</strain>
    </source>
</reference>
<dbReference type="Proteomes" id="UP000245375">
    <property type="component" value="Unassembled WGS sequence"/>
</dbReference>
<dbReference type="OrthoDB" id="1449570at2"/>
<sequence length="129" mass="14775">MKKIFLLLLLPLIVATTCEEDHLNSGFETEFIIQNDSSIDLILLQEGGFQTTIENGTSFLLASDLNQETNSINPSETFAFNVINLYKTENDNFILAYKQEPINDDLWTFDEPVTNRYNYTLIITDDLLN</sequence>
<evidence type="ECO:0000313" key="1">
    <source>
        <dbReference type="EMBL" id="PWH82555.1"/>
    </source>
</evidence>
<gene>
    <name evidence="1" type="ORF">DIS18_09930</name>
</gene>
<protein>
    <submittedName>
        <fullName evidence="1">Uncharacterized protein</fullName>
    </submittedName>
</protein>
<reference evidence="2" key="3">
    <citation type="submission" date="2018-05" db="EMBL/GenBank/DDBJ databases">
        <authorList>
            <person name="Lu D."/>
        </authorList>
    </citation>
    <scope>NUCLEOTIDE SEQUENCE [LARGE SCALE GENOMIC DNA]</scope>
    <source>
        <strain evidence="2">ZY111</strain>
    </source>
</reference>
<dbReference type="RefSeq" id="WP_109352922.1">
    <property type="nucleotide sequence ID" value="NZ_QFRI01000002.1"/>
</dbReference>
<accession>A0A2U2X441</accession>